<gene>
    <name evidence="10" type="ORF">CP977_05595</name>
</gene>
<protein>
    <recommendedName>
        <fullName evidence="8">Ferredoxin</fullName>
    </recommendedName>
</protein>
<keyword evidence="6 8" id="KW-0411">Iron-sulfur</keyword>
<keyword evidence="7" id="KW-0003">3Fe-4S</keyword>
<dbReference type="PRINTS" id="PR00352">
    <property type="entry name" value="3FE4SFRDOXIN"/>
</dbReference>
<dbReference type="InterPro" id="IPR051269">
    <property type="entry name" value="Fe-S_cluster_ET"/>
</dbReference>
<evidence type="ECO:0000256" key="5">
    <source>
        <dbReference type="ARBA" id="ARBA00023004"/>
    </source>
</evidence>
<evidence type="ECO:0000259" key="9">
    <source>
        <dbReference type="PROSITE" id="PS51379"/>
    </source>
</evidence>
<accession>A0ABX6BCS5</accession>
<dbReference type="Pfam" id="PF13370">
    <property type="entry name" value="Fer4_13"/>
    <property type="match status" value="1"/>
</dbReference>
<keyword evidence="2 8" id="KW-0813">Transport</keyword>
<evidence type="ECO:0000256" key="8">
    <source>
        <dbReference type="RuleBase" id="RU368020"/>
    </source>
</evidence>
<dbReference type="InterPro" id="IPR017896">
    <property type="entry name" value="4Fe4S_Fe-S-bd"/>
</dbReference>
<proteinExistence type="predicted"/>
<evidence type="ECO:0000256" key="4">
    <source>
        <dbReference type="ARBA" id="ARBA00022982"/>
    </source>
</evidence>
<feature type="domain" description="4Fe-4S ferredoxin-type" evidence="9">
    <location>
        <begin position="5"/>
        <end position="33"/>
    </location>
</feature>
<dbReference type="PANTHER" id="PTHR36923">
    <property type="entry name" value="FERREDOXIN"/>
    <property type="match status" value="1"/>
</dbReference>
<sequence>MVRPVRVLADSDRCVGAGQCVLTAPDLFDQDEEGIVVLLTDSVATEADAKLAREAEHLCPAAALRVTAGTDDGEG</sequence>
<evidence type="ECO:0000256" key="6">
    <source>
        <dbReference type="ARBA" id="ARBA00023014"/>
    </source>
</evidence>
<reference evidence="10 11" key="1">
    <citation type="submission" date="2017-09" db="EMBL/GenBank/DDBJ databases">
        <authorList>
            <person name="Lee N."/>
            <person name="Cho B.-K."/>
        </authorList>
    </citation>
    <scope>NUCLEOTIDE SEQUENCE [LARGE SCALE GENOMIC DNA]</scope>
    <source>
        <strain evidence="10 11">ATCC 19740</strain>
    </source>
</reference>
<comment type="function">
    <text evidence="8">Ferredoxins are iron-sulfur proteins that transfer electrons in a wide variety of metabolic reactions.</text>
</comment>
<dbReference type="PANTHER" id="PTHR36923:SF3">
    <property type="entry name" value="FERREDOXIN"/>
    <property type="match status" value="1"/>
</dbReference>
<dbReference type="PROSITE" id="PS51379">
    <property type="entry name" value="4FE4S_FER_2"/>
    <property type="match status" value="1"/>
</dbReference>
<evidence type="ECO:0000256" key="7">
    <source>
        <dbReference type="ARBA" id="ARBA00023291"/>
    </source>
</evidence>
<organism evidence="10 11">
    <name type="scientific">Streptomyces cinereoruber</name>
    <dbReference type="NCBI Taxonomy" id="67260"/>
    <lineage>
        <taxon>Bacteria</taxon>
        <taxon>Bacillati</taxon>
        <taxon>Actinomycetota</taxon>
        <taxon>Actinomycetes</taxon>
        <taxon>Kitasatosporales</taxon>
        <taxon>Streptomycetaceae</taxon>
        <taxon>Streptomyces</taxon>
    </lineage>
</organism>
<comment type="cofactor">
    <cofactor evidence="1">
        <name>[3Fe-4S] cluster</name>
        <dbReference type="ChEBI" id="CHEBI:21137"/>
    </cofactor>
</comment>
<keyword evidence="3 8" id="KW-0479">Metal-binding</keyword>
<dbReference type="Proteomes" id="UP000326029">
    <property type="component" value="Chromosome"/>
</dbReference>
<dbReference type="EMBL" id="CP023693">
    <property type="protein sequence ID" value="QEV31698.1"/>
    <property type="molecule type" value="Genomic_DNA"/>
</dbReference>
<dbReference type="SUPFAM" id="SSF54862">
    <property type="entry name" value="4Fe-4S ferredoxins"/>
    <property type="match status" value="1"/>
</dbReference>
<evidence type="ECO:0000256" key="2">
    <source>
        <dbReference type="ARBA" id="ARBA00022448"/>
    </source>
</evidence>
<dbReference type="InterPro" id="IPR001080">
    <property type="entry name" value="3Fe4S_ferredoxin"/>
</dbReference>
<evidence type="ECO:0000256" key="3">
    <source>
        <dbReference type="ARBA" id="ARBA00022723"/>
    </source>
</evidence>
<evidence type="ECO:0000313" key="10">
    <source>
        <dbReference type="EMBL" id="QEV31698.1"/>
    </source>
</evidence>
<evidence type="ECO:0000256" key="1">
    <source>
        <dbReference type="ARBA" id="ARBA00001927"/>
    </source>
</evidence>
<dbReference type="Gene3D" id="3.30.70.20">
    <property type="match status" value="1"/>
</dbReference>
<keyword evidence="4 8" id="KW-0249">Electron transport</keyword>
<evidence type="ECO:0000313" key="11">
    <source>
        <dbReference type="Proteomes" id="UP000326029"/>
    </source>
</evidence>
<keyword evidence="5 8" id="KW-0408">Iron</keyword>
<keyword evidence="11" id="KW-1185">Reference proteome</keyword>
<name>A0ABX6BCS5_9ACTN</name>